<organism evidence="1 2">
    <name type="scientific">Apiospora marii</name>
    <dbReference type="NCBI Taxonomy" id="335849"/>
    <lineage>
        <taxon>Eukaryota</taxon>
        <taxon>Fungi</taxon>
        <taxon>Dikarya</taxon>
        <taxon>Ascomycota</taxon>
        <taxon>Pezizomycotina</taxon>
        <taxon>Sordariomycetes</taxon>
        <taxon>Xylariomycetidae</taxon>
        <taxon>Amphisphaeriales</taxon>
        <taxon>Apiosporaceae</taxon>
        <taxon>Apiospora</taxon>
    </lineage>
</organism>
<dbReference type="InterPro" id="IPR036291">
    <property type="entry name" value="NAD(P)-bd_dom_sf"/>
</dbReference>
<proteinExistence type="predicted"/>
<dbReference type="Proteomes" id="UP001396898">
    <property type="component" value="Unassembled WGS sequence"/>
</dbReference>
<dbReference type="Gene3D" id="3.40.50.720">
    <property type="entry name" value="NAD(P)-binding Rossmann-like Domain"/>
    <property type="match status" value="1"/>
</dbReference>
<dbReference type="EMBL" id="JAQQWI010000024">
    <property type="protein sequence ID" value="KAK7994583.1"/>
    <property type="molecule type" value="Genomic_DNA"/>
</dbReference>
<sequence length="273" mass="29697">MPSYVVTGVSRGLGYEFLRQLSSDPSDVVIGTVRDKAATLQKMSEDAGFQGRSNIHLLEVELTNYDALKKAAEDVAKITGGSLDYLIASAGYVTDFDAYDPIGVVGTNLPRELEADLKKSIDVNVISNIHLCNLFLPLILKGQTKKVVLISTGMADTDFVNQYTVDVGSLYSISKAALNMAAAKFNAQYKKDGVLFMCISPGAVDVGKYAELTPHQMEAMGGMMKKFAEYAPNFTGPITPEESVRAVRSVWEKATVEENGGDFISHYGNKQWL</sequence>
<protein>
    <submittedName>
        <fullName evidence="1">Uncharacterized protein</fullName>
    </submittedName>
</protein>
<dbReference type="InterPro" id="IPR052184">
    <property type="entry name" value="SDR_enzymes"/>
</dbReference>
<keyword evidence="2" id="KW-1185">Reference proteome</keyword>
<name>A0ABR1R0T1_9PEZI</name>
<dbReference type="InterPro" id="IPR002347">
    <property type="entry name" value="SDR_fam"/>
</dbReference>
<accession>A0ABR1R0T1</accession>
<dbReference type="PANTHER" id="PTHR45458">
    <property type="entry name" value="SHORT-CHAIN DEHYDROGENASE/REDUCTASE SDR"/>
    <property type="match status" value="1"/>
</dbReference>
<dbReference type="PRINTS" id="PR00081">
    <property type="entry name" value="GDHRDH"/>
</dbReference>
<dbReference type="SUPFAM" id="SSF51735">
    <property type="entry name" value="NAD(P)-binding Rossmann-fold domains"/>
    <property type="match status" value="1"/>
</dbReference>
<gene>
    <name evidence="1" type="ORF">PG991_016171</name>
</gene>
<dbReference type="PANTHER" id="PTHR45458:SF3">
    <property type="entry name" value="CHAIN DEHYDROGENASE (ATSC), PUTATIVE-RELATED"/>
    <property type="match status" value="1"/>
</dbReference>
<reference evidence="1 2" key="1">
    <citation type="submission" date="2023-01" db="EMBL/GenBank/DDBJ databases">
        <title>Analysis of 21 Apiospora genomes using comparative genomics revels a genus with tremendous synthesis potential of carbohydrate active enzymes and secondary metabolites.</title>
        <authorList>
            <person name="Sorensen T."/>
        </authorList>
    </citation>
    <scope>NUCLEOTIDE SEQUENCE [LARGE SCALE GENOMIC DNA]</scope>
    <source>
        <strain evidence="1 2">CBS 20057</strain>
    </source>
</reference>
<evidence type="ECO:0000313" key="2">
    <source>
        <dbReference type="Proteomes" id="UP001396898"/>
    </source>
</evidence>
<evidence type="ECO:0000313" key="1">
    <source>
        <dbReference type="EMBL" id="KAK7994583.1"/>
    </source>
</evidence>
<comment type="caution">
    <text evidence="1">The sequence shown here is derived from an EMBL/GenBank/DDBJ whole genome shotgun (WGS) entry which is preliminary data.</text>
</comment>
<dbReference type="Pfam" id="PF00106">
    <property type="entry name" value="adh_short"/>
    <property type="match status" value="1"/>
</dbReference>